<dbReference type="Gene3D" id="3.40.309.10">
    <property type="entry name" value="Aldehyde Dehydrogenase, Chain A, domain 2"/>
    <property type="match status" value="1"/>
</dbReference>
<dbReference type="EMBL" id="FQXB01000008">
    <property type="protein sequence ID" value="SHH46202.1"/>
    <property type="molecule type" value="Genomic_DNA"/>
</dbReference>
<feature type="domain" description="Aldehyde dehydrogenase" evidence="3">
    <location>
        <begin position="11"/>
        <end position="472"/>
    </location>
</feature>
<dbReference type="InterPro" id="IPR016162">
    <property type="entry name" value="Ald_DH_N"/>
</dbReference>
<keyword evidence="2" id="KW-0560">Oxidoreductase</keyword>
<dbReference type="GO" id="GO:0016620">
    <property type="term" value="F:oxidoreductase activity, acting on the aldehyde or oxo group of donors, NAD or NADP as acceptor"/>
    <property type="evidence" value="ECO:0007669"/>
    <property type="project" value="InterPro"/>
</dbReference>
<evidence type="ECO:0000313" key="4">
    <source>
        <dbReference type="EMBL" id="SHH46202.1"/>
    </source>
</evidence>
<proteinExistence type="inferred from homology"/>
<sequence length="481" mass="51365">MTHLNLIAGEWLAGESEIENRNPSDLSDVIGQFSQANSSQLNTTLAQAQTAQREWAQYGLERRQAILMNIGNELMARAEELGTLLSREEGKPLAEGKGEVYRAGQFFAYYAAECLRQIGENADGVRDGVEIDVRREPVGVVAVISPWNFPTATASWKIAPALCYGNAVVWKPANITPASAVALTEIIARQDIPKGLFSLVMGSGGTIGQQLVESPSINAISFTGSVPVGKQIARDAIQNLTKVQMEMGSKNALAVMNDANLDLAVALALGGAFGGTGQKCTASSRLIVHASIHDAFVEKLVDGATAMKVGHALDDSTQMGPVVSQQQLDENLAYVDLGKSEGAELACGGARLDLPHDGYYMSPGVFLNTRNDMRINREEMFAPLTSVIKVDSYEEALATVNDTNFGLTSGIVTQNLARATHFRRNAQTGVVTINLPTAGTDYHVPFGGRGDSSYGPREQGKAAAEFYTTVKTAYISAGTPF</sequence>
<dbReference type="Pfam" id="PF00171">
    <property type="entry name" value="Aldedh"/>
    <property type="match status" value="1"/>
</dbReference>
<comment type="similarity">
    <text evidence="1">Belongs to the aldehyde dehydrogenase family.</text>
</comment>
<dbReference type="Proteomes" id="UP000184074">
    <property type="component" value="Unassembled WGS sequence"/>
</dbReference>
<dbReference type="InterPro" id="IPR016161">
    <property type="entry name" value="Ald_DH/histidinol_DH"/>
</dbReference>
<evidence type="ECO:0000256" key="1">
    <source>
        <dbReference type="ARBA" id="ARBA00009986"/>
    </source>
</evidence>
<dbReference type="InterPro" id="IPR016163">
    <property type="entry name" value="Ald_DH_C"/>
</dbReference>
<reference evidence="4 5" key="1">
    <citation type="submission" date="2016-11" db="EMBL/GenBank/DDBJ databases">
        <authorList>
            <person name="Jaros S."/>
            <person name="Januszkiewicz K."/>
            <person name="Wedrychowicz H."/>
        </authorList>
    </citation>
    <scope>NUCLEOTIDE SEQUENCE [LARGE SCALE GENOMIC DNA]</scope>
    <source>
        <strain evidence="4 5">DSM 28715</strain>
    </source>
</reference>
<dbReference type="STRING" id="1508389.SAMN05444003_3259"/>
<protein>
    <submittedName>
        <fullName evidence="4">Aldehyde dehydrogenase (NAD+)</fullName>
    </submittedName>
</protein>
<keyword evidence="5" id="KW-1185">Reference proteome</keyword>
<evidence type="ECO:0000259" key="3">
    <source>
        <dbReference type="Pfam" id="PF00171"/>
    </source>
</evidence>
<organism evidence="4 5">
    <name type="scientific">Cognatiyoonia sediminum</name>
    <dbReference type="NCBI Taxonomy" id="1508389"/>
    <lineage>
        <taxon>Bacteria</taxon>
        <taxon>Pseudomonadati</taxon>
        <taxon>Pseudomonadota</taxon>
        <taxon>Alphaproteobacteria</taxon>
        <taxon>Rhodobacterales</taxon>
        <taxon>Paracoccaceae</taxon>
        <taxon>Cognatiyoonia</taxon>
    </lineage>
</organism>
<dbReference type="CDD" id="cd07097">
    <property type="entry name" value="ALDH_KGSADH-YcbD"/>
    <property type="match status" value="1"/>
</dbReference>
<dbReference type="InterPro" id="IPR015590">
    <property type="entry name" value="Aldehyde_DH_dom"/>
</dbReference>
<dbReference type="SUPFAM" id="SSF53720">
    <property type="entry name" value="ALDH-like"/>
    <property type="match status" value="1"/>
</dbReference>
<dbReference type="Gene3D" id="3.40.605.10">
    <property type="entry name" value="Aldehyde Dehydrogenase, Chain A, domain 1"/>
    <property type="match status" value="1"/>
</dbReference>
<gene>
    <name evidence="4" type="ORF">SAMN05444003_3259</name>
</gene>
<name>A0A1M5T665_9RHOB</name>
<evidence type="ECO:0000256" key="2">
    <source>
        <dbReference type="ARBA" id="ARBA00023002"/>
    </source>
</evidence>
<dbReference type="FunFam" id="3.40.605.10:FF:000007">
    <property type="entry name" value="NAD/NADP-dependent betaine aldehyde dehydrogenase"/>
    <property type="match status" value="1"/>
</dbReference>
<accession>A0A1M5T665</accession>
<dbReference type="AlphaFoldDB" id="A0A1M5T665"/>
<dbReference type="PANTHER" id="PTHR11699">
    <property type="entry name" value="ALDEHYDE DEHYDROGENASE-RELATED"/>
    <property type="match status" value="1"/>
</dbReference>
<evidence type="ECO:0000313" key="5">
    <source>
        <dbReference type="Proteomes" id="UP000184074"/>
    </source>
</evidence>